<evidence type="ECO:0000259" key="10">
    <source>
        <dbReference type="SMART" id="SM00235"/>
    </source>
</evidence>
<evidence type="ECO:0000313" key="11">
    <source>
        <dbReference type="EMBL" id="PIN12574.1"/>
    </source>
</evidence>
<evidence type="ECO:0000256" key="7">
    <source>
        <dbReference type="PIRSR" id="PIRSR621190-1"/>
    </source>
</evidence>
<dbReference type="GO" id="GO:0030198">
    <property type="term" value="P:extracellular matrix organization"/>
    <property type="evidence" value="ECO:0007669"/>
    <property type="project" value="TreeGrafter"/>
</dbReference>
<evidence type="ECO:0000256" key="4">
    <source>
        <dbReference type="ARBA" id="ARBA00022801"/>
    </source>
</evidence>
<comment type="cofactor">
    <cofactor evidence="8">
        <name>Ca(2+)</name>
        <dbReference type="ChEBI" id="CHEBI:29108"/>
    </cofactor>
    <text evidence="8">Can bind about 5 Ca(2+) ions per subunit.</text>
</comment>
<feature type="binding site" evidence="8">
    <location>
        <position position="273"/>
    </location>
    <ligand>
        <name>Zn(2+)</name>
        <dbReference type="ChEBI" id="CHEBI:29105"/>
        <label>2</label>
        <note>catalytic</note>
    </ligand>
</feature>
<dbReference type="STRING" id="429701.A0A2G9H4Y3"/>
<feature type="binding site" evidence="8">
    <location>
        <position position="221"/>
    </location>
    <ligand>
        <name>Zn(2+)</name>
        <dbReference type="ChEBI" id="CHEBI:29105"/>
        <label>1</label>
    </ligand>
</feature>
<dbReference type="EMBL" id="NKXS01002658">
    <property type="protein sequence ID" value="PIN12574.1"/>
    <property type="molecule type" value="Genomic_DNA"/>
</dbReference>
<dbReference type="InterPro" id="IPR033739">
    <property type="entry name" value="M10A_MMP"/>
</dbReference>
<feature type="binding site" evidence="8">
    <location>
        <position position="214"/>
    </location>
    <ligand>
        <name>Ca(2+)</name>
        <dbReference type="ChEBI" id="CHEBI:29108"/>
        <label>3</label>
    </ligand>
</feature>
<keyword evidence="6" id="KW-0482">Metalloprotease</keyword>
<keyword evidence="3 8" id="KW-0479">Metal-binding</keyword>
<dbReference type="CDD" id="cd04278">
    <property type="entry name" value="ZnMc_MMP"/>
    <property type="match status" value="1"/>
</dbReference>
<keyword evidence="5 8" id="KW-0862">Zinc</keyword>
<name>A0A2G9H4Y3_9LAMI</name>
<feature type="domain" description="Peptidase metallopeptidase" evidence="10">
    <location>
        <begin position="144"/>
        <end position="299"/>
    </location>
</feature>
<dbReference type="GO" id="GO:0031012">
    <property type="term" value="C:extracellular matrix"/>
    <property type="evidence" value="ECO:0007669"/>
    <property type="project" value="InterPro"/>
</dbReference>
<evidence type="ECO:0000256" key="9">
    <source>
        <dbReference type="SAM" id="SignalP"/>
    </source>
</evidence>
<gene>
    <name evidence="11" type="ORF">CDL12_14810</name>
</gene>
<dbReference type="SUPFAM" id="SSF55486">
    <property type="entry name" value="Metalloproteases ('zincins'), catalytic domain"/>
    <property type="match status" value="1"/>
</dbReference>
<accession>A0A2G9H4Y3</accession>
<dbReference type="EC" id="3.4.24.17" evidence="11"/>
<feature type="binding site" evidence="8">
    <location>
        <position position="213"/>
    </location>
    <ligand>
        <name>Ca(2+)</name>
        <dbReference type="ChEBI" id="CHEBI:29108"/>
        <label>3</label>
    </ligand>
</feature>
<comment type="caution">
    <text evidence="11">The sequence shown here is derived from an EMBL/GenBank/DDBJ whole genome shotgun (WGS) entry which is preliminary data.</text>
</comment>
<dbReference type="InterPro" id="IPR001818">
    <property type="entry name" value="Pept_M10_metallopeptidase"/>
</dbReference>
<dbReference type="InterPro" id="IPR024079">
    <property type="entry name" value="MetalloPept_cat_dom_sf"/>
</dbReference>
<dbReference type="Pfam" id="PF00413">
    <property type="entry name" value="Peptidase_M10"/>
    <property type="match status" value="1"/>
</dbReference>
<dbReference type="InterPro" id="IPR036365">
    <property type="entry name" value="PGBD-like_sf"/>
</dbReference>
<keyword evidence="2" id="KW-0645">Protease</keyword>
<dbReference type="InterPro" id="IPR006026">
    <property type="entry name" value="Peptidase_Metallo"/>
</dbReference>
<feature type="binding site" evidence="8">
    <location>
        <position position="236"/>
    </location>
    <ligand>
        <name>Ca(2+)</name>
        <dbReference type="ChEBI" id="CHEBI:29108"/>
        <label>1</label>
    </ligand>
</feature>
<dbReference type="GO" id="GO:0004222">
    <property type="term" value="F:metalloendopeptidase activity"/>
    <property type="evidence" value="ECO:0007669"/>
    <property type="project" value="UniProtKB-EC"/>
</dbReference>
<evidence type="ECO:0000256" key="3">
    <source>
        <dbReference type="ARBA" id="ARBA00022723"/>
    </source>
</evidence>
<feature type="binding site" evidence="8">
    <location>
        <position position="233"/>
    </location>
    <ligand>
        <name>Ca(2+)</name>
        <dbReference type="ChEBI" id="CHEBI:29108"/>
        <label>3</label>
    </ligand>
</feature>
<feature type="active site" evidence="7">
    <location>
        <position position="256"/>
    </location>
</feature>
<evidence type="ECO:0000256" key="8">
    <source>
        <dbReference type="PIRSR" id="PIRSR621190-2"/>
    </source>
</evidence>
<feature type="binding site" evidence="8">
    <location>
        <position position="259"/>
    </location>
    <ligand>
        <name>Zn(2+)</name>
        <dbReference type="ChEBI" id="CHEBI:29105"/>
        <label>2</label>
        <note>catalytic</note>
    </ligand>
</feature>
<dbReference type="Gene3D" id="3.40.390.10">
    <property type="entry name" value="Collagenase (Catalytic Domain)"/>
    <property type="match status" value="1"/>
</dbReference>
<feature type="binding site" evidence="8">
    <location>
        <position position="255"/>
    </location>
    <ligand>
        <name>Zn(2+)</name>
        <dbReference type="ChEBI" id="CHEBI:29105"/>
        <label>2</label>
        <note>catalytic</note>
    </ligand>
</feature>
<sequence>MEQNFFHLFSCLFLLFLLNPFFVLPHQPADTPEPSALDFLKNLVGTQKGNSGKGLSQLKKYLSYLGYIKTNNTNSLHEFDDSFDDTLELAIRNYQSFYKLKVNGILDSDTVALLTRPRCGVPDFANPHTTQIPNIGSYYAFVPDGSKWPPRKRSLTYSFPPGTRSEVYGAILHATEIWSTFSPFKFRYTRNYDQADIKISFQTRNHGDGFPFDGRGGITAHAFPPTDGRLHFDGDEVFVNGVKPNAFDLQTVGLHELGHVLGLGHSSDTSAAMYAYSDPGIRKVLAQDDIAGIRALYRS</sequence>
<feature type="binding site" evidence="8">
    <location>
        <position position="196"/>
    </location>
    <ligand>
        <name>Ca(2+)</name>
        <dbReference type="ChEBI" id="CHEBI:29108"/>
        <label>2</label>
    </ligand>
</feature>
<feature type="binding site" evidence="8">
    <location>
        <position position="208"/>
    </location>
    <ligand>
        <name>Zn(2+)</name>
        <dbReference type="ChEBI" id="CHEBI:29105"/>
        <label>1</label>
    </ligand>
</feature>
<evidence type="ECO:0000313" key="12">
    <source>
        <dbReference type="Proteomes" id="UP000231279"/>
    </source>
</evidence>
<dbReference type="Proteomes" id="UP000231279">
    <property type="component" value="Unassembled WGS sequence"/>
</dbReference>
<dbReference type="OrthoDB" id="907195at2759"/>
<dbReference type="Pfam" id="PF01471">
    <property type="entry name" value="PG_binding_1"/>
    <property type="match status" value="1"/>
</dbReference>
<feature type="binding site" evidence="8">
    <location>
        <position position="206"/>
    </location>
    <ligand>
        <name>Zn(2+)</name>
        <dbReference type="ChEBI" id="CHEBI:29105"/>
        <label>1</label>
    </ligand>
</feature>
<keyword evidence="4 11" id="KW-0378">Hydrolase</keyword>
<evidence type="ECO:0000256" key="2">
    <source>
        <dbReference type="ARBA" id="ARBA00022670"/>
    </source>
</evidence>
<dbReference type="AlphaFoldDB" id="A0A2G9H4Y3"/>
<dbReference type="PANTHER" id="PTHR10201:SF213">
    <property type="entry name" value="METALLOENDOPROTEINASE 2-MMP-LIKE"/>
    <property type="match status" value="1"/>
</dbReference>
<feature type="binding site" evidence="8">
    <location>
        <position position="265"/>
    </location>
    <ligand>
        <name>Zn(2+)</name>
        <dbReference type="ChEBI" id="CHEBI:29105"/>
        <label>2</label>
        <note>catalytic</note>
    </ligand>
</feature>
<dbReference type="PRINTS" id="PR00138">
    <property type="entry name" value="MATRIXIN"/>
</dbReference>
<feature type="signal peptide" evidence="9">
    <location>
        <begin position="1"/>
        <end position="25"/>
    </location>
</feature>
<dbReference type="PANTHER" id="PTHR10201">
    <property type="entry name" value="MATRIX METALLOPROTEINASE"/>
    <property type="match status" value="1"/>
</dbReference>
<feature type="binding site" description="in inhibited form" evidence="8">
    <location>
        <position position="119"/>
    </location>
    <ligand>
        <name>Zn(2+)</name>
        <dbReference type="ChEBI" id="CHEBI:29105"/>
        <label>2</label>
        <note>catalytic</note>
    </ligand>
</feature>
<feature type="binding site" evidence="8">
    <location>
        <position position="236"/>
    </location>
    <ligand>
        <name>Ca(2+)</name>
        <dbReference type="ChEBI" id="CHEBI:29108"/>
        <label>3</label>
    </ligand>
</feature>
<keyword evidence="12" id="KW-1185">Reference proteome</keyword>
<dbReference type="SMART" id="SM00235">
    <property type="entry name" value="ZnMc"/>
    <property type="match status" value="1"/>
</dbReference>
<feature type="chain" id="PRO_5013923662" evidence="9">
    <location>
        <begin position="26"/>
        <end position="299"/>
    </location>
</feature>
<dbReference type="InterPro" id="IPR002477">
    <property type="entry name" value="Peptidoglycan-bd-like"/>
</dbReference>
<evidence type="ECO:0000256" key="6">
    <source>
        <dbReference type="ARBA" id="ARBA00023049"/>
    </source>
</evidence>
<protein>
    <submittedName>
        <fullName evidence="11">Stromelysin 1</fullName>
        <ecNumber evidence="11">3.4.24.17</ecNumber>
    </submittedName>
</protein>
<dbReference type="GO" id="GO:0008270">
    <property type="term" value="F:zinc ion binding"/>
    <property type="evidence" value="ECO:0007669"/>
    <property type="project" value="InterPro"/>
</dbReference>
<dbReference type="GO" id="GO:0030574">
    <property type="term" value="P:collagen catabolic process"/>
    <property type="evidence" value="ECO:0007669"/>
    <property type="project" value="TreeGrafter"/>
</dbReference>
<dbReference type="SUPFAM" id="SSF47090">
    <property type="entry name" value="PGBD-like"/>
    <property type="match status" value="1"/>
</dbReference>
<keyword evidence="9" id="KW-0732">Signal</keyword>
<comment type="similarity">
    <text evidence="1">Belongs to the peptidase M10A family. Matrix metalloproteinases (MMPs) subfamily.</text>
</comment>
<dbReference type="InterPro" id="IPR021190">
    <property type="entry name" value="Pept_M10A"/>
</dbReference>
<proteinExistence type="inferred from homology"/>
<feature type="binding site" evidence="8">
    <location>
        <position position="231"/>
    </location>
    <ligand>
        <name>Zn(2+)</name>
        <dbReference type="ChEBI" id="CHEBI:29105"/>
        <label>1</label>
    </ligand>
</feature>
<reference evidence="12" key="1">
    <citation type="journal article" date="2018" name="Gigascience">
        <title>Genome assembly of the Pink Ipe (Handroanthus impetiginosus, Bignoniaceae), a highly valued, ecologically keystone Neotropical timber forest tree.</title>
        <authorList>
            <person name="Silva-Junior O.B."/>
            <person name="Grattapaglia D."/>
            <person name="Novaes E."/>
            <person name="Collevatti R.G."/>
        </authorList>
    </citation>
    <scope>NUCLEOTIDE SEQUENCE [LARGE SCALE GENOMIC DNA]</scope>
    <source>
        <strain evidence="12">cv. UFG-1</strain>
    </source>
</reference>
<dbReference type="GO" id="GO:0006508">
    <property type="term" value="P:proteolysis"/>
    <property type="evidence" value="ECO:0007669"/>
    <property type="project" value="UniProtKB-KW"/>
</dbReference>
<keyword evidence="8" id="KW-0106">Calcium</keyword>
<evidence type="ECO:0000256" key="1">
    <source>
        <dbReference type="ARBA" id="ARBA00009614"/>
    </source>
</evidence>
<comment type="cofactor">
    <cofactor evidence="8">
        <name>Zn(2+)</name>
        <dbReference type="ChEBI" id="CHEBI:29105"/>
    </cofactor>
    <text evidence="8">Binds 2 Zn(2+) ions per subunit.</text>
</comment>
<evidence type="ECO:0000256" key="5">
    <source>
        <dbReference type="ARBA" id="ARBA00022833"/>
    </source>
</evidence>
<organism evidence="11 12">
    <name type="scientific">Handroanthus impetiginosus</name>
    <dbReference type="NCBI Taxonomy" id="429701"/>
    <lineage>
        <taxon>Eukaryota</taxon>
        <taxon>Viridiplantae</taxon>
        <taxon>Streptophyta</taxon>
        <taxon>Embryophyta</taxon>
        <taxon>Tracheophyta</taxon>
        <taxon>Spermatophyta</taxon>
        <taxon>Magnoliopsida</taxon>
        <taxon>eudicotyledons</taxon>
        <taxon>Gunneridae</taxon>
        <taxon>Pentapetalae</taxon>
        <taxon>asterids</taxon>
        <taxon>lamiids</taxon>
        <taxon>Lamiales</taxon>
        <taxon>Bignoniaceae</taxon>
        <taxon>Crescentiina</taxon>
        <taxon>Tabebuia alliance</taxon>
        <taxon>Handroanthus</taxon>
    </lineage>
</organism>